<sequence length="239" mass="25311">MTTSSLTKKWRDAFVIELRLRGADGKQIGDELAQVESHCLDAGVLVDEAFGEPVAYARSVVISRGGESGMLNARYVRWLVLRTLAQVVGLMSLLNVVPAVRKSGEVTFTGVDVVLVLVLTVLVVVLVARSEAVLRFVAQGSVLTVGFSFAVLTGLLVLVGLIPSVFSVTVPTLPAALIGAALLVLPSLVRWPPGVDDDAIVEPLAEDQPPPSRRGSAAALQWFVPAVGVVLCAVRWLVP</sequence>
<feature type="transmembrane region" description="Helical" evidence="1">
    <location>
        <begin position="219"/>
        <end position="238"/>
    </location>
</feature>
<proteinExistence type="predicted"/>
<dbReference type="RefSeq" id="WP_093184054.1">
    <property type="nucleotide sequence ID" value="NZ_FMYH01000005.1"/>
</dbReference>
<keyword evidence="1" id="KW-0812">Transmembrane</keyword>
<evidence type="ECO:0000256" key="1">
    <source>
        <dbReference type="SAM" id="Phobius"/>
    </source>
</evidence>
<dbReference type="STRING" id="1814289.SAMN05216410_2767"/>
<dbReference type="Proteomes" id="UP000199039">
    <property type="component" value="Unassembled WGS sequence"/>
</dbReference>
<evidence type="ECO:0000313" key="3">
    <source>
        <dbReference type="Proteomes" id="UP000199039"/>
    </source>
</evidence>
<reference evidence="2 3" key="1">
    <citation type="submission" date="2016-09" db="EMBL/GenBank/DDBJ databases">
        <authorList>
            <person name="Capua I."/>
            <person name="De Benedictis P."/>
            <person name="Joannis T."/>
            <person name="Lombin L.H."/>
            <person name="Cattoli G."/>
        </authorList>
    </citation>
    <scope>NUCLEOTIDE SEQUENCE [LARGE SCALE GENOMIC DNA]</scope>
    <source>
        <strain evidence="2 3">ISLP-3</strain>
    </source>
</reference>
<keyword evidence="1" id="KW-0472">Membrane</keyword>
<name>A0A1G6RTA5_9MICO</name>
<feature type="transmembrane region" description="Helical" evidence="1">
    <location>
        <begin position="106"/>
        <end position="128"/>
    </location>
</feature>
<accession>A0A1G6RTA5</accession>
<feature type="transmembrane region" description="Helical" evidence="1">
    <location>
        <begin position="140"/>
        <end position="162"/>
    </location>
</feature>
<evidence type="ECO:0000313" key="2">
    <source>
        <dbReference type="EMBL" id="SDD07663.1"/>
    </source>
</evidence>
<dbReference type="OrthoDB" id="5192631at2"/>
<gene>
    <name evidence="2" type="ORF">SAMN05216410_2767</name>
</gene>
<organism evidence="2 3">
    <name type="scientific">Sanguibacter gelidistatuariae</name>
    <dbReference type="NCBI Taxonomy" id="1814289"/>
    <lineage>
        <taxon>Bacteria</taxon>
        <taxon>Bacillati</taxon>
        <taxon>Actinomycetota</taxon>
        <taxon>Actinomycetes</taxon>
        <taxon>Micrococcales</taxon>
        <taxon>Sanguibacteraceae</taxon>
        <taxon>Sanguibacter</taxon>
    </lineage>
</organism>
<keyword evidence="1" id="KW-1133">Transmembrane helix</keyword>
<keyword evidence="3" id="KW-1185">Reference proteome</keyword>
<feature type="transmembrane region" description="Helical" evidence="1">
    <location>
        <begin position="79"/>
        <end position="100"/>
    </location>
</feature>
<dbReference type="EMBL" id="FMYH01000005">
    <property type="protein sequence ID" value="SDD07663.1"/>
    <property type="molecule type" value="Genomic_DNA"/>
</dbReference>
<dbReference type="AlphaFoldDB" id="A0A1G6RTA5"/>
<protein>
    <submittedName>
        <fullName evidence="2">Uncharacterized protein</fullName>
    </submittedName>
</protein>